<dbReference type="InterPro" id="IPR006680">
    <property type="entry name" value="Amidohydro-rel"/>
</dbReference>
<keyword evidence="3 7" id="KW-0378">Hydrolase</keyword>
<evidence type="ECO:0000256" key="3">
    <source>
        <dbReference type="ARBA" id="ARBA00022801"/>
    </source>
</evidence>
<proteinExistence type="inferred from homology"/>
<dbReference type="SUPFAM" id="SSF51556">
    <property type="entry name" value="Metallo-dependent hydrolases"/>
    <property type="match status" value="1"/>
</dbReference>
<dbReference type="EC" id="3.5.4.2" evidence="2"/>
<dbReference type="Gene3D" id="3.20.20.140">
    <property type="entry name" value="Metal-dependent hydrolases"/>
    <property type="match status" value="1"/>
</dbReference>
<reference evidence="7 8" key="1">
    <citation type="submission" date="2015-01" db="EMBL/GenBank/DDBJ databases">
        <title>Genome sequence of Jeotgalibacillus alimentarius.</title>
        <authorList>
            <person name="Goh K.M."/>
            <person name="Chan K.-G."/>
            <person name="Yaakop A.S."/>
            <person name="Ee R."/>
            <person name="Gan H.M."/>
            <person name="Chan C.S."/>
        </authorList>
    </citation>
    <scope>NUCLEOTIDE SEQUENCE [LARGE SCALE GENOMIC DNA]</scope>
    <source>
        <strain evidence="7 8">YKJ-13</strain>
    </source>
</reference>
<organism evidence="7 8">
    <name type="scientific">Jeotgalibacillus alimentarius</name>
    <dbReference type="NCBI Taxonomy" id="135826"/>
    <lineage>
        <taxon>Bacteria</taxon>
        <taxon>Bacillati</taxon>
        <taxon>Bacillota</taxon>
        <taxon>Bacilli</taxon>
        <taxon>Bacillales</taxon>
        <taxon>Caryophanaceae</taxon>
        <taxon>Jeotgalibacillus</taxon>
    </lineage>
</organism>
<dbReference type="STRING" id="135826.KP77_12960"/>
<name>A0A0C2W221_9BACL</name>
<comment type="similarity">
    <text evidence="1">Belongs to the metallo-dependent hydrolases superfamily. Adenine deaminase family.</text>
</comment>
<keyword evidence="8" id="KW-1185">Reference proteome</keyword>
<protein>
    <recommendedName>
        <fullName evidence="2">adenine deaminase</fullName>
        <ecNumber evidence="2">3.5.4.2</ecNumber>
    </recommendedName>
</protein>
<dbReference type="EMBL" id="JXRQ01000016">
    <property type="protein sequence ID" value="KIL50676.1"/>
    <property type="molecule type" value="Genomic_DNA"/>
</dbReference>
<dbReference type="InterPro" id="IPR032466">
    <property type="entry name" value="Metal_Hydrolase"/>
</dbReference>
<dbReference type="PANTHER" id="PTHR11113:SF6">
    <property type="entry name" value="ADENINE DEAMINASE YERA-RELATED"/>
    <property type="match status" value="1"/>
</dbReference>
<dbReference type="PATRIC" id="fig|135826.4.peg.1291"/>
<evidence type="ECO:0000256" key="1">
    <source>
        <dbReference type="ARBA" id="ARBA00006773"/>
    </source>
</evidence>
<dbReference type="Pfam" id="PF13382">
    <property type="entry name" value="Adenine_deam_C"/>
    <property type="match status" value="1"/>
</dbReference>
<dbReference type="InterPro" id="IPR011059">
    <property type="entry name" value="Metal-dep_hydrolase_composite"/>
</dbReference>
<dbReference type="Gene3D" id="2.30.40.10">
    <property type="entry name" value="Urease, subunit C, domain 1"/>
    <property type="match status" value="1"/>
</dbReference>
<dbReference type="PANTHER" id="PTHR11113">
    <property type="entry name" value="N-ACETYLGLUCOSAMINE-6-PHOSPHATE DEACETYLASE"/>
    <property type="match status" value="1"/>
</dbReference>
<accession>A0A0C2W221</accession>
<comment type="catalytic activity">
    <reaction evidence="4">
        <text>adenine + H2O + H(+) = hypoxanthine + NH4(+)</text>
        <dbReference type="Rhea" id="RHEA:23688"/>
        <dbReference type="ChEBI" id="CHEBI:15377"/>
        <dbReference type="ChEBI" id="CHEBI:15378"/>
        <dbReference type="ChEBI" id="CHEBI:16708"/>
        <dbReference type="ChEBI" id="CHEBI:17368"/>
        <dbReference type="ChEBI" id="CHEBI:28938"/>
        <dbReference type="EC" id="3.5.4.2"/>
    </reaction>
</comment>
<dbReference type="SUPFAM" id="SSF51338">
    <property type="entry name" value="Composite domain of metallo-dependent hydrolases"/>
    <property type="match status" value="1"/>
</dbReference>
<gene>
    <name evidence="7" type="ORF">KP77_12960</name>
</gene>
<evidence type="ECO:0000256" key="2">
    <source>
        <dbReference type="ARBA" id="ARBA00012782"/>
    </source>
</evidence>
<dbReference type="InterPro" id="IPR026912">
    <property type="entry name" value="Adenine_deam_C"/>
</dbReference>
<evidence type="ECO:0000313" key="7">
    <source>
        <dbReference type="EMBL" id="KIL50676.1"/>
    </source>
</evidence>
<dbReference type="Pfam" id="PF01979">
    <property type="entry name" value="Amidohydro_1"/>
    <property type="match status" value="1"/>
</dbReference>
<evidence type="ECO:0000259" key="6">
    <source>
        <dbReference type="Pfam" id="PF13382"/>
    </source>
</evidence>
<dbReference type="AlphaFoldDB" id="A0A0C2W221"/>
<sequence length="590" mass="67168">MNETFEDIIGVMRVEQRFPWKISHLRDHSAILDGTASPDLVLTDAHYLNSSLHQWMKGNIWIYQDRIVYAGSSMPEKMNGTEIIQLKDKWIVPGYIEPHVHPFQLYNPQSFSEYAATRGTTTFIQDNLMLLLLCDKKKALPFMQQFKASPLNYYWWSRLDSQTELRNEEDVFTNGEVLSWLDDPSVLLAGELTAWPKLAEGDDLLLSWVQEARLRYKRVEGHLPGASEKTIAKMTLFGVTGDHESMTGDDVWKRLEQGLAATLRHSSIRPDLAKLIRELKEKQLHSFDSLMMTTDGSSPSFYESGVMDQLIKIAIDEGVEPIEAYHMATYAVAKYYRLDYMQGMIATGRLATLNILSDPENPVPESVMSKGKWIKKDDVVQKQEFEPDWSSIKPLDINWDIDHDDLQFSMPCGMNMVNNVITKPYSVSIDASVNELSRDHDESFLMLLDRHGEWKICTLIKGFASDLGGLASSFSNTGDILLIGKSKQDLIDAFNRMKEIGGGIVLTDKGKRLHEIPLALGGVMSDQPMETLIEQEKKLRSVLNDCGYDFDDPVYTLLFLSSTHLPYLRVTQRGIYDVKKKTVLFPTIMR</sequence>
<comment type="caution">
    <text evidence="7">The sequence shown here is derived from an EMBL/GenBank/DDBJ whole genome shotgun (WGS) entry which is preliminary data.</text>
</comment>
<dbReference type="GO" id="GO:0000034">
    <property type="term" value="F:adenine deaminase activity"/>
    <property type="evidence" value="ECO:0007669"/>
    <property type="project" value="UniProtKB-EC"/>
</dbReference>
<feature type="domain" description="Adenine deaminase C-terminal" evidence="6">
    <location>
        <begin position="420"/>
        <end position="581"/>
    </location>
</feature>
<dbReference type="Proteomes" id="UP000031950">
    <property type="component" value="Unassembled WGS sequence"/>
</dbReference>
<evidence type="ECO:0000256" key="4">
    <source>
        <dbReference type="ARBA" id="ARBA00047720"/>
    </source>
</evidence>
<evidence type="ECO:0000313" key="8">
    <source>
        <dbReference type="Proteomes" id="UP000031950"/>
    </source>
</evidence>
<feature type="domain" description="Amidohydrolase-related" evidence="5">
    <location>
        <begin position="90"/>
        <end position="374"/>
    </location>
</feature>
<evidence type="ECO:0000259" key="5">
    <source>
        <dbReference type="Pfam" id="PF01979"/>
    </source>
</evidence>